<keyword evidence="1" id="KW-1133">Transmembrane helix</keyword>
<name>A0A6V7X944_MELEN</name>
<keyword evidence="1" id="KW-0812">Transmembrane</keyword>
<gene>
    <name evidence="2" type="ORF">MENT_LOCUS48977</name>
</gene>
<organism evidence="2 3">
    <name type="scientific">Meloidogyne enterolobii</name>
    <name type="common">Root-knot nematode worm</name>
    <name type="synonym">Meloidogyne mayaguensis</name>
    <dbReference type="NCBI Taxonomy" id="390850"/>
    <lineage>
        <taxon>Eukaryota</taxon>
        <taxon>Metazoa</taxon>
        <taxon>Ecdysozoa</taxon>
        <taxon>Nematoda</taxon>
        <taxon>Chromadorea</taxon>
        <taxon>Rhabditida</taxon>
        <taxon>Tylenchina</taxon>
        <taxon>Tylenchomorpha</taxon>
        <taxon>Tylenchoidea</taxon>
        <taxon>Meloidogynidae</taxon>
        <taxon>Meloidogyninae</taxon>
        <taxon>Meloidogyne</taxon>
    </lineage>
</organism>
<sequence length="51" mass="6226">MVESFTKSITIIWPLYVHIQQQVFMALHFVIILELVFELEYFLKLKDRIQI</sequence>
<evidence type="ECO:0000313" key="3">
    <source>
        <dbReference type="Proteomes" id="UP000580250"/>
    </source>
</evidence>
<evidence type="ECO:0000256" key="1">
    <source>
        <dbReference type="SAM" id="Phobius"/>
    </source>
</evidence>
<dbReference type="AlphaFoldDB" id="A0A6V7X944"/>
<accession>A0A6V7X944</accession>
<evidence type="ECO:0000313" key="2">
    <source>
        <dbReference type="EMBL" id="CAD2195861.1"/>
    </source>
</evidence>
<feature type="transmembrane region" description="Helical" evidence="1">
    <location>
        <begin position="23"/>
        <end position="43"/>
    </location>
</feature>
<comment type="caution">
    <text evidence="2">The sequence shown here is derived from an EMBL/GenBank/DDBJ whole genome shotgun (WGS) entry which is preliminary data.</text>
</comment>
<dbReference type="Proteomes" id="UP000580250">
    <property type="component" value="Unassembled WGS sequence"/>
</dbReference>
<reference evidence="2 3" key="1">
    <citation type="submission" date="2020-08" db="EMBL/GenBank/DDBJ databases">
        <authorList>
            <person name="Koutsovoulos G."/>
            <person name="Danchin GJ E."/>
        </authorList>
    </citation>
    <scope>NUCLEOTIDE SEQUENCE [LARGE SCALE GENOMIC DNA]</scope>
</reference>
<protein>
    <submittedName>
        <fullName evidence="2">Uncharacterized protein</fullName>
    </submittedName>
</protein>
<dbReference type="EMBL" id="CAJEWN010001251">
    <property type="protein sequence ID" value="CAD2195861.1"/>
    <property type="molecule type" value="Genomic_DNA"/>
</dbReference>
<proteinExistence type="predicted"/>
<keyword evidence="1" id="KW-0472">Membrane</keyword>